<dbReference type="PANTHER" id="PTHR35294">
    <property type="entry name" value="UBIQUITIN-ASSOCIATED/TRANSLATION ELONGATION FACTOR EF1B PROTEIN"/>
    <property type="match status" value="1"/>
</dbReference>
<name>A0A834YSB3_TETSI</name>
<accession>A0A834YSB3</accession>
<reference evidence="1 2" key="1">
    <citation type="submission" date="2020-04" db="EMBL/GenBank/DDBJ databases">
        <title>Plant Genome Project.</title>
        <authorList>
            <person name="Zhang R.-G."/>
        </authorList>
    </citation>
    <scope>NUCLEOTIDE SEQUENCE [LARGE SCALE GENOMIC DNA]</scope>
    <source>
        <strain evidence="1">YNK0</strain>
        <tissue evidence="1">Leaf</tissue>
    </source>
</reference>
<dbReference type="AlphaFoldDB" id="A0A834YSB3"/>
<gene>
    <name evidence="1" type="ORF">HHK36_021007</name>
</gene>
<protein>
    <submittedName>
        <fullName evidence="1">Uncharacterized protein</fullName>
    </submittedName>
</protein>
<sequence>MQSKTLQQASVPTLQGQLDRIQTVLEVFEIMMSNASSQHLSSTTSLSPNNRNSQHFYHQFQNQPHPFVSSSMDSTAAGLDGSYSTRSMSLSLHAVPSSLGFFPGWDPTRTSGSSSQVDWNTGGSMPQCDYTNIDWRLESTASLRPSAKPKIRSANGAVGTDSSAGLHEWASPFAGTDLFIIIPRQFLLSPFSVRRGDDFK</sequence>
<proteinExistence type="predicted"/>
<evidence type="ECO:0000313" key="1">
    <source>
        <dbReference type="EMBL" id="KAF8392770.1"/>
    </source>
</evidence>
<organism evidence="1 2">
    <name type="scientific">Tetracentron sinense</name>
    <name type="common">Spur-leaf</name>
    <dbReference type="NCBI Taxonomy" id="13715"/>
    <lineage>
        <taxon>Eukaryota</taxon>
        <taxon>Viridiplantae</taxon>
        <taxon>Streptophyta</taxon>
        <taxon>Embryophyta</taxon>
        <taxon>Tracheophyta</taxon>
        <taxon>Spermatophyta</taxon>
        <taxon>Magnoliopsida</taxon>
        <taxon>Trochodendrales</taxon>
        <taxon>Trochodendraceae</taxon>
        <taxon>Tetracentron</taxon>
    </lineage>
</organism>
<evidence type="ECO:0000313" key="2">
    <source>
        <dbReference type="Proteomes" id="UP000655225"/>
    </source>
</evidence>
<dbReference type="EMBL" id="JABCRI010000015">
    <property type="protein sequence ID" value="KAF8392770.1"/>
    <property type="molecule type" value="Genomic_DNA"/>
</dbReference>
<keyword evidence="2" id="KW-1185">Reference proteome</keyword>
<dbReference type="Proteomes" id="UP000655225">
    <property type="component" value="Unassembled WGS sequence"/>
</dbReference>
<comment type="caution">
    <text evidence="1">The sequence shown here is derived from an EMBL/GenBank/DDBJ whole genome shotgun (WGS) entry which is preliminary data.</text>
</comment>
<dbReference type="PANTHER" id="PTHR35294:SF1">
    <property type="entry name" value="OS05G0409000 PROTEIN"/>
    <property type="match status" value="1"/>
</dbReference>
<dbReference type="OrthoDB" id="515654at2759"/>